<keyword evidence="5" id="KW-1185">Reference proteome</keyword>
<keyword evidence="3" id="KW-0378">Hydrolase</keyword>
<evidence type="ECO:0000256" key="2">
    <source>
        <dbReference type="ARBA" id="ARBA00022729"/>
    </source>
</evidence>
<comment type="caution">
    <text evidence="4">The sequence shown here is derived from an EMBL/GenBank/DDBJ whole genome shotgun (WGS) entry which is preliminary data.</text>
</comment>
<evidence type="ECO:0000313" key="4">
    <source>
        <dbReference type="EMBL" id="KAE8709585.1"/>
    </source>
</evidence>
<evidence type="ECO:0000256" key="3">
    <source>
        <dbReference type="ARBA" id="ARBA00022801"/>
    </source>
</evidence>
<name>A0A6A3B2J5_HIBSY</name>
<gene>
    <name evidence="4" type="ORF">F3Y22_tig00110330pilonHSYRG00212</name>
</gene>
<accession>A0A6A3B2J5</accession>
<dbReference type="PANTHER" id="PTHR11010:SF38">
    <property type="entry name" value="LYSOSOMAL PRO-X CARBOXYPEPTIDASE"/>
    <property type="match status" value="1"/>
</dbReference>
<evidence type="ECO:0000256" key="1">
    <source>
        <dbReference type="ARBA" id="ARBA00022670"/>
    </source>
</evidence>
<evidence type="ECO:0000313" key="5">
    <source>
        <dbReference type="Proteomes" id="UP000436088"/>
    </source>
</evidence>
<protein>
    <submittedName>
        <fullName evidence="4">Uncharacterized protein</fullName>
    </submittedName>
</protein>
<dbReference type="PANTHER" id="PTHR11010">
    <property type="entry name" value="PROTEASE S28 PRO-X CARBOXYPEPTIDASE-RELATED"/>
    <property type="match status" value="1"/>
</dbReference>
<proteinExistence type="predicted"/>
<dbReference type="GO" id="GO:0008239">
    <property type="term" value="F:dipeptidyl-peptidase activity"/>
    <property type="evidence" value="ECO:0007669"/>
    <property type="project" value="TreeGrafter"/>
</dbReference>
<organism evidence="4 5">
    <name type="scientific">Hibiscus syriacus</name>
    <name type="common">Rose of Sharon</name>
    <dbReference type="NCBI Taxonomy" id="106335"/>
    <lineage>
        <taxon>Eukaryota</taxon>
        <taxon>Viridiplantae</taxon>
        <taxon>Streptophyta</taxon>
        <taxon>Embryophyta</taxon>
        <taxon>Tracheophyta</taxon>
        <taxon>Spermatophyta</taxon>
        <taxon>Magnoliopsida</taxon>
        <taxon>eudicotyledons</taxon>
        <taxon>Gunneridae</taxon>
        <taxon>Pentapetalae</taxon>
        <taxon>rosids</taxon>
        <taxon>malvids</taxon>
        <taxon>Malvales</taxon>
        <taxon>Malvaceae</taxon>
        <taxon>Malvoideae</taxon>
        <taxon>Hibiscus</taxon>
    </lineage>
</organism>
<dbReference type="GO" id="GO:0005773">
    <property type="term" value="C:vacuole"/>
    <property type="evidence" value="ECO:0007669"/>
    <property type="project" value="TreeGrafter"/>
</dbReference>
<reference evidence="4" key="1">
    <citation type="submission" date="2019-09" db="EMBL/GenBank/DDBJ databases">
        <title>Draft genome information of white flower Hibiscus syriacus.</title>
        <authorList>
            <person name="Kim Y.-M."/>
        </authorList>
    </citation>
    <scope>NUCLEOTIDE SEQUENCE [LARGE SCALE GENOMIC DNA]</scope>
    <source>
        <strain evidence="4">YM2019G1</strain>
    </source>
</reference>
<dbReference type="EMBL" id="VEPZ02000935">
    <property type="protein sequence ID" value="KAE8709585.1"/>
    <property type="molecule type" value="Genomic_DNA"/>
</dbReference>
<dbReference type="Proteomes" id="UP000436088">
    <property type="component" value="Unassembled WGS sequence"/>
</dbReference>
<keyword evidence="2" id="KW-0732">Signal</keyword>
<dbReference type="AlphaFoldDB" id="A0A6A3B2J5"/>
<sequence length="152" mass="17474">MFLHCGNGDDIELFAVDTVLAAWRRLKHPRVAVGALASSAPILQFEDIVPPETFYNNLYILTLPHFLKLSACVGAHHIDLRASTMEDPDWLVEHRATEVELIHGWLDNYRKNMKAAFKILIKWCEDDKDYVGGDDRGRKGLQQRVKDRIWGF</sequence>
<keyword evidence="1" id="KW-0645">Protease</keyword>
<dbReference type="GO" id="GO:0006508">
    <property type="term" value="P:proteolysis"/>
    <property type="evidence" value="ECO:0007669"/>
    <property type="project" value="UniProtKB-KW"/>
</dbReference>
<dbReference type="InterPro" id="IPR029058">
    <property type="entry name" value="AB_hydrolase_fold"/>
</dbReference>
<dbReference type="Gene3D" id="3.40.50.1820">
    <property type="entry name" value="alpha/beta hydrolase"/>
    <property type="match status" value="1"/>
</dbReference>